<evidence type="ECO:0008006" key="5">
    <source>
        <dbReference type="Google" id="ProtNLM"/>
    </source>
</evidence>
<evidence type="ECO:0000256" key="1">
    <source>
        <dbReference type="ARBA" id="ARBA00023303"/>
    </source>
</evidence>
<dbReference type="GO" id="GO:0034220">
    <property type="term" value="P:monoatomic ion transmembrane transport"/>
    <property type="evidence" value="ECO:0007669"/>
    <property type="project" value="UniProtKB-KW"/>
</dbReference>
<reference evidence="3 4" key="1">
    <citation type="submission" date="2018-06" db="EMBL/GenBank/DDBJ databases">
        <title>WGS assembly of Brassica rapa FPsc.</title>
        <authorList>
            <person name="Bowman J."/>
            <person name="Kohchi T."/>
            <person name="Yamato K."/>
            <person name="Jenkins J."/>
            <person name="Shu S."/>
            <person name="Ishizaki K."/>
            <person name="Yamaoka S."/>
            <person name="Nishihama R."/>
            <person name="Nakamura Y."/>
            <person name="Berger F."/>
            <person name="Adam C."/>
            <person name="Aki S."/>
            <person name="Althoff F."/>
            <person name="Araki T."/>
            <person name="Arteaga-Vazquez M."/>
            <person name="Balasubrmanian S."/>
            <person name="Bauer D."/>
            <person name="Boehm C."/>
            <person name="Briginshaw L."/>
            <person name="Caballero-Perez J."/>
            <person name="Catarino B."/>
            <person name="Chen F."/>
            <person name="Chiyoda S."/>
            <person name="Chovatia M."/>
            <person name="Davies K."/>
            <person name="Delmans M."/>
            <person name="Demura T."/>
            <person name="Dierschke T."/>
            <person name="Dolan L."/>
            <person name="Dorantes-Acosta A."/>
            <person name="Eklund D."/>
            <person name="Florent S."/>
            <person name="Flores-Sandoval E."/>
            <person name="Fujiyama A."/>
            <person name="Fukuzawa H."/>
            <person name="Galik B."/>
            <person name="Grimanelli D."/>
            <person name="Grimwood J."/>
            <person name="Grossniklaus U."/>
            <person name="Hamada T."/>
            <person name="Haseloff J."/>
            <person name="Hetherington A."/>
            <person name="Higo A."/>
            <person name="Hirakawa Y."/>
            <person name="Hundley H."/>
            <person name="Ikeda Y."/>
            <person name="Inoue K."/>
            <person name="Inoue S."/>
            <person name="Ishida S."/>
            <person name="Jia Q."/>
            <person name="Kakita M."/>
            <person name="Kanazawa T."/>
            <person name="Kawai Y."/>
            <person name="Kawashima T."/>
            <person name="Kennedy M."/>
            <person name="Kinose K."/>
            <person name="Kinoshita T."/>
            <person name="Kohara Y."/>
            <person name="Koide E."/>
            <person name="Komatsu K."/>
            <person name="Kopischke S."/>
            <person name="Kubo M."/>
            <person name="Kyozuka J."/>
            <person name="Lagercrantz U."/>
            <person name="Lin S."/>
            <person name="Lindquist E."/>
            <person name="Lipzen A."/>
            <person name="Lu C."/>
            <person name="Luna E."/>
            <person name="Martienssen R."/>
            <person name="Minamino N."/>
            <person name="Mizutani M."/>
            <person name="Mizutani M."/>
            <person name="Mochizuki N."/>
            <person name="Monte I."/>
            <person name="Mosher R."/>
            <person name="Nagasaki H."/>
            <person name="Nakagami H."/>
            <person name="Naramoto S."/>
            <person name="Nishitani K."/>
            <person name="Ohtani M."/>
            <person name="Okamoto T."/>
            <person name="Okumura M."/>
            <person name="Phillips J."/>
            <person name="Pollak B."/>
            <person name="Reinders A."/>
            <person name="Roevekamp M."/>
            <person name="Sano R."/>
            <person name="Sawa S."/>
            <person name="Schmid M."/>
            <person name="Shirakawa M."/>
            <person name="Solano R."/>
            <person name="Spunde A."/>
            <person name="Suetsugu N."/>
            <person name="Sugano S."/>
            <person name="Sugiyama A."/>
            <person name="Sun R."/>
            <person name="Suzuki Y."/>
            <person name="Takenaka M."/>
            <person name="Takezawa D."/>
            <person name="Tomogane H."/>
            <person name="Tsuzuki M."/>
            <person name="Ueda T."/>
            <person name="Umeda M."/>
            <person name="Ward J."/>
            <person name="Watanabe Y."/>
            <person name="Yazaki K."/>
            <person name="Yokoyama R."/>
            <person name="Yoshitake Y."/>
            <person name="Yotsui I."/>
            <person name="Zachgo S."/>
            <person name="Schmutz J."/>
        </authorList>
    </citation>
    <scope>NUCLEOTIDE SEQUENCE [LARGE SCALE GENOMIC DNA]</scope>
    <source>
        <strain evidence="4">cv. B-3</strain>
    </source>
</reference>
<name>A0A397YR86_BRACM</name>
<keyword evidence="2" id="KW-1133">Transmembrane helix</keyword>
<organism evidence="3 4">
    <name type="scientific">Brassica campestris</name>
    <name type="common">Field mustard</name>
    <dbReference type="NCBI Taxonomy" id="3711"/>
    <lineage>
        <taxon>Eukaryota</taxon>
        <taxon>Viridiplantae</taxon>
        <taxon>Streptophyta</taxon>
        <taxon>Embryophyta</taxon>
        <taxon>Tracheophyta</taxon>
        <taxon>Spermatophyta</taxon>
        <taxon>Magnoliopsida</taxon>
        <taxon>eudicotyledons</taxon>
        <taxon>Gunneridae</taxon>
        <taxon>Pentapetalae</taxon>
        <taxon>rosids</taxon>
        <taxon>malvids</taxon>
        <taxon>Brassicales</taxon>
        <taxon>Brassicaceae</taxon>
        <taxon>Brassiceae</taxon>
        <taxon>Brassica</taxon>
    </lineage>
</organism>
<keyword evidence="1" id="KW-0407">Ion channel</keyword>
<dbReference type="AlphaFoldDB" id="A0A397YR86"/>
<dbReference type="PANTHER" id="PTHR45651:SF33">
    <property type="entry name" value="CYCLIC NUCLEOTIDE-GATED ION CHANNEL 12-RELATED"/>
    <property type="match status" value="1"/>
</dbReference>
<feature type="transmembrane region" description="Helical" evidence="2">
    <location>
        <begin position="49"/>
        <end position="70"/>
    </location>
</feature>
<feature type="transmembrane region" description="Helical" evidence="2">
    <location>
        <begin position="82"/>
        <end position="107"/>
    </location>
</feature>
<evidence type="ECO:0000256" key="2">
    <source>
        <dbReference type="SAM" id="Phobius"/>
    </source>
</evidence>
<accession>A0A397YR86</accession>
<evidence type="ECO:0000313" key="4">
    <source>
        <dbReference type="Proteomes" id="UP000264353"/>
    </source>
</evidence>
<dbReference type="GO" id="GO:0030552">
    <property type="term" value="F:cAMP binding"/>
    <property type="evidence" value="ECO:0007669"/>
    <property type="project" value="UniProtKB-KW"/>
</dbReference>
<dbReference type="Proteomes" id="UP000264353">
    <property type="component" value="Chromosome A7"/>
</dbReference>
<dbReference type="GO" id="GO:0016020">
    <property type="term" value="C:membrane"/>
    <property type="evidence" value="ECO:0007669"/>
    <property type="project" value="UniProtKB-SubCell"/>
</dbReference>
<keyword evidence="2" id="KW-0472">Membrane</keyword>
<dbReference type="EMBL" id="CM010634">
    <property type="protein sequence ID" value="RID54454.1"/>
    <property type="molecule type" value="Genomic_DNA"/>
</dbReference>
<dbReference type="PANTHER" id="PTHR45651">
    <property type="entry name" value="CYCLIC NUCLEOTIDE-GATED ION CHANNEL 15-RELATED-RELATED"/>
    <property type="match status" value="1"/>
</dbReference>
<sequence>MNHRKSKYVRFDRGNVVMRPSTLSIKSVIRGWLEKTFRKMTSLENWRKTVLFVCVLALAVDPLFFFIPVIDSHKFCFTLDKKLGVAVCVLRTLIDVFYVIHFIFHFITELVAPRSRASLRGEKQMTSVVSKVILKWVMFCQYIPRSIHIYPIFKEVTRASGTISQTKWVGAALNLFLYLLPSHYLSANEKKDTCWHEACAKIAGCNLTNYLCARSGTGGDNSRFLNTSCALIDLEQIINSTVLTLPILLWYVRDVGFGLFPLDRFPPTSREGLLKCPTSDTYIIFDNIYVYGQSSTLELAFGSITNKRRQVD</sequence>
<keyword evidence="1" id="KW-0406">Ion transport</keyword>
<keyword evidence="2" id="KW-0812">Transmembrane</keyword>
<gene>
    <name evidence="3" type="ORF">BRARA_G01777</name>
</gene>
<evidence type="ECO:0000313" key="3">
    <source>
        <dbReference type="EMBL" id="RID54454.1"/>
    </source>
</evidence>
<protein>
    <recommendedName>
        <fullName evidence="5">Ion transport domain-containing protein</fullName>
    </recommendedName>
</protein>
<proteinExistence type="predicted"/>
<keyword evidence="1" id="KW-0813">Transport</keyword>